<evidence type="ECO:0000256" key="1">
    <source>
        <dbReference type="SAM" id="MobiDB-lite"/>
    </source>
</evidence>
<evidence type="ECO:0000313" key="3">
    <source>
        <dbReference type="Proteomes" id="UP001201262"/>
    </source>
</evidence>
<dbReference type="RefSeq" id="XP_046072431.1">
    <property type="nucleotide sequence ID" value="XM_046211269.1"/>
</dbReference>
<dbReference type="Proteomes" id="UP001201262">
    <property type="component" value="Unassembled WGS sequence"/>
</dbReference>
<reference evidence="2" key="1">
    <citation type="submission" date="2021-12" db="EMBL/GenBank/DDBJ databases">
        <title>Convergent genome expansion in fungi linked to evolution of root-endophyte symbiosis.</title>
        <authorList>
            <consortium name="DOE Joint Genome Institute"/>
            <person name="Ke Y.-H."/>
            <person name="Bonito G."/>
            <person name="Liao H.-L."/>
            <person name="Looney B."/>
            <person name="Rojas-Flechas A."/>
            <person name="Nash J."/>
            <person name="Hameed K."/>
            <person name="Schadt C."/>
            <person name="Martin F."/>
            <person name="Crous P.W."/>
            <person name="Miettinen O."/>
            <person name="Magnuson J.K."/>
            <person name="Labbe J."/>
            <person name="Jacobson D."/>
            <person name="Doktycz M.J."/>
            <person name="Veneault-Fourrey C."/>
            <person name="Kuo A."/>
            <person name="Mondo S."/>
            <person name="Calhoun S."/>
            <person name="Riley R."/>
            <person name="Ohm R."/>
            <person name="LaButti K."/>
            <person name="Andreopoulos B."/>
            <person name="Pangilinan J."/>
            <person name="Nolan M."/>
            <person name="Tritt A."/>
            <person name="Clum A."/>
            <person name="Lipzen A."/>
            <person name="Daum C."/>
            <person name="Barry K."/>
            <person name="Grigoriev I.V."/>
            <person name="Vilgalys R."/>
        </authorList>
    </citation>
    <scope>NUCLEOTIDE SEQUENCE</scope>
    <source>
        <strain evidence="2">PMI_201</strain>
    </source>
</reference>
<feature type="compositionally biased region" description="Low complexity" evidence="1">
    <location>
        <begin position="442"/>
        <end position="489"/>
    </location>
</feature>
<gene>
    <name evidence="2" type="ORF">BGW36DRAFT_296437</name>
</gene>
<feature type="compositionally biased region" description="Basic and acidic residues" evidence="1">
    <location>
        <begin position="397"/>
        <end position="419"/>
    </location>
</feature>
<proteinExistence type="predicted"/>
<feature type="compositionally biased region" description="Low complexity" evidence="1">
    <location>
        <begin position="633"/>
        <end position="646"/>
    </location>
</feature>
<feature type="compositionally biased region" description="Polar residues" evidence="1">
    <location>
        <begin position="591"/>
        <end position="603"/>
    </location>
</feature>
<feature type="compositionally biased region" description="Polar residues" evidence="1">
    <location>
        <begin position="511"/>
        <end position="524"/>
    </location>
</feature>
<feature type="compositionally biased region" description="Polar residues" evidence="1">
    <location>
        <begin position="539"/>
        <end position="550"/>
    </location>
</feature>
<dbReference type="GeneID" id="70241556"/>
<feature type="compositionally biased region" description="Polar residues" evidence="1">
    <location>
        <begin position="362"/>
        <end position="375"/>
    </location>
</feature>
<dbReference type="AlphaFoldDB" id="A0AAD4KRM1"/>
<feature type="compositionally biased region" description="Low complexity" evidence="1">
    <location>
        <begin position="574"/>
        <end position="584"/>
    </location>
</feature>
<feature type="compositionally biased region" description="Low complexity" evidence="1">
    <location>
        <begin position="525"/>
        <end position="538"/>
    </location>
</feature>
<keyword evidence="3" id="KW-1185">Reference proteome</keyword>
<feature type="region of interest" description="Disordered" evidence="1">
    <location>
        <begin position="175"/>
        <end position="204"/>
    </location>
</feature>
<evidence type="ECO:0000313" key="2">
    <source>
        <dbReference type="EMBL" id="KAH8697730.1"/>
    </source>
</evidence>
<accession>A0AAD4KRM1</accession>
<feature type="region of interest" description="Disordered" evidence="1">
    <location>
        <begin position="350"/>
        <end position="659"/>
    </location>
</feature>
<feature type="compositionally biased region" description="Low complexity" evidence="1">
    <location>
        <begin position="551"/>
        <end position="566"/>
    </location>
</feature>
<organism evidence="2 3">
    <name type="scientific">Talaromyces proteolyticus</name>
    <dbReference type="NCBI Taxonomy" id="1131652"/>
    <lineage>
        <taxon>Eukaryota</taxon>
        <taxon>Fungi</taxon>
        <taxon>Dikarya</taxon>
        <taxon>Ascomycota</taxon>
        <taxon>Pezizomycotina</taxon>
        <taxon>Eurotiomycetes</taxon>
        <taxon>Eurotiomycetidae</taxon>
        <taxon>Eurotiales</taxon>
        <taxon>Trichocomaceae</taxon>
        <taxon>Talaromyces</taxon>
        <taxon>Talaromyces sect. Bacilispori</taxon>
    </lineage>
</organism>
<name>A0AAD4KRM1_9EURO</name>
<feature type="region of interest" description="Disordered" evidence="1">
    <location>
        <begin position="325"/>
        <end position="344"/>
    </location>
</feature>
<comment type="caution">
    <text evidence="2">The sequence shown here is derived from an EMBL/GenBank/DDBJ whole genome shotgun (WGS) entry which is preliminary data.</text>
</comment>
<protein>
    <submittedName>
        <fullName evidence="2">Uncharacterized protein</fullName>
    </submittedName>
</protein>
<dbReference type="EMBL" id="JAJTJA010000006">
    <property type="protein sequence ID" value="KAH8697730.1"/>
    <property type="molecule type" value="Genomic_DNA"/>
</dbReference>
<sequence>MALHVPEAGLSLWRGDLPGNASPDPHSKPNQIMRLNLAQNTLDELVDALRKDQKARLRLGKHQTLYYGSKSQHFHSSIEHQRSELYRTNASDRGNLYFSGLLSHSLEVQKAKEATSATDEALANLEQSLSAFERGKESKKTQLVNLKPDGRRSHGRALLSKTDLEKERFFNNRSIPNSPSFGAARSPASIPAVTPTSAPPSHNKRKVRIDALKVPFMHLLAVTPVSVKYLAQTTRSSQEDCLELARKYGVENRIDPSKFNLKDRYYKELDIWNFPYPNEADRSSAIESAISAFDRQRISPSDKLWQMLNSKEEKARGVCKSRLKLQTGPQPPQIKVHASEEAGKEALKEGYNTGNETDRTNGRLTPTTPAPTKTMQSKKKSAPAKSKNTTLAGRVTKKTDKKAPAKSEGKFKSAEFVHDSDEDIDMAEAAPLASPPTPPAKKPTTSTETTKVAESSKTTEASKTTEGSKATAKAKPDAKIAAAKASTTTRSPVVKPQVTMEPRPRSIKTVPVTSNNTSSKTLSGPRSTKPTSPVKPSPLASSPPTNASDFGNSTHNSGQTSSSSSSPLMAQISKQPKTKPAPIAKPKDSVRSNGTAKPSSDRANTLKRKTLPEQTPAGRMNGHSDDIKRRRPMSPAGTSSGSASPPLNRDQLRQQLRQKSMDFKKLYSKYRSLHDSVANQMDPTPSDLSRLKQMHARVQRTKKEIWDEDRRLRGYQG</sequence>